<evidence type="ECO:0000256" key="2">
    <source>
        <dbReference type="ARBA" id="ARBA00007639"/>
    </source>
</evidence>
<dbReference type="EMBL" id="SRRO01000001">
    <property type="protein sequence ID" value="TGN65093.1"/>
    <property type="molecule type" value="Genomic_DNA"/>
</dbReference>
<dbReference type="InterPro" id="IPR025997">
    <property type="entry name" value="SBP_2_dom"/>
</dbReference>
<dbReference type="Gene3D" id="3.40.50.2300">
    <property type="match status" value="2"/>
</dbReference>
<protein>
    <submittedName>
        <fullName evidence="6">Sugar ABC transporter substrate-binding protein</fullName>
    </submittedName>
</protein>
<dbReference type="InterPro" id="IPR028082">
    <property type="entry name" value="Peripla_BP_I"/>
</dbReference>
<dbReference type="SUPFAM" id="SSF53822">
    <property type="entry name" value="Periplasmic binding protein-like I"/>
    <property type="match status" value="1"/>
</dbReference>
<evidence type="ECO:0000313" key="6">
    <source>
        <dbReference type="EMBL" id="TGN65093.1"/>
    </source>
</evidence>
<feature type="domain" description="Periplasmic binding protein" evidence="5">
    <location>
        <begin position="129"/>
        <end position="383"/>
    </location>
</feature>
<gene>
    <name evidence="6" type="ORF">EXE59_14825</name>
</gene>
<proteinExistence type="inferred from homology"/>
<keyword evidence="3" id="KW-0732">Signal</keyword>
<dbReference type="AlphaFoldDB" id="A0A4Z1CKB3"/>
<dbReference type="OrthoDB" id="3789223at2"/>
<comment type="similarity">
    <text evidence="2">Belongs to the bacterial solute-binding protein 2 family.</text>
</comment>
<comment type="caution">
    <text evidence="6">The sequence shown here is derived from an EMBL/GenBank/DDBJ whole genome shotgun (WGS) entry which is preliminary data.</text>
</comment>
<reference evidence="6 7" key="1">
    <citation type="submission" date="2019-04" db="EMBL/GenBank/DDBJ databases">
        <title>Three New Species of Nocardioides, Nocardioides euryhalodurans sp. nov., Nocardioides seonyuensis sp. nov. and Nocardioides eburneoflavus sp. nov. Isolated from Soil.</title>
        <authorList>
            <person name="Roh S.G."/>
            <person name="Lee C."/>
            <person name="Kim M.-K."/>
            <person name="Kim S.B."/>
        </authorList>
    </citation>
    <scope>NUCLEOTIDE SEQUENCE [LARGE SCALE GENOMIC DNA]</scope>
    <source>
        <strain evidence="6 7">MMS17-SY213</strain>
    </source>
</reference>
<dbReference type="Proteomes" id="UP000297496">
    <property type="component" value="Unassembled WGS sequence"/>
</dbReference>
<keyword evidence="7" id="KW-1185">Reference proteome</keyword>
<dbReference type="GO" id="GO:0030246">
    <property type="term" value="F:carbohydrate binding"/>
    <property type="evidence" value="ECO:0007669"/>
    <property type="project" value="UniProtKB-ARBA"/>
</dbReference>
<evidence type="ECO:0000313" key="7">
    <source>
        <dbReference type="Proteomes" id="UP000297496"/>
    </source>
</evidence>
<accession>A0A4Z1CKB3</accession>
<dbReference type="PANTHER" id="PTHR46847">
    <property type="entry name" value="D-ALLOSE-BINDING PERIPLASMIC PROTEIN-RELATED"/>
    <property type="match status" value="1"/>
</dbReference>
<organism evidence="6 7">
    <name type="scientific">Nocardioides eburneiflavus</name>
    <dbReference type="NCBI Taxonomy" id="2518372"/>
    <lineage>
        <taxon>Bacteria</taxon>
        <taxon>Bacillati</taxon>
        <taxon>Actinomycetota</taxon>
        <taxon>Actinomycetes</taxon>
        <taxon>Propionibacteriales</taxon>
        <taxon>Nocardioidaceae</taxon>
        <taxon>Nocardioides</taxon>
    </lineage>
</organism>
<sequence>MQDNGFSDCLPIPTVRDEGHTGRRSGGHTVMRNTSIRRRAVAPLVGIALACGLSACGSDSSSDGGDAGSGSDASTNVGATGADIDADIDAELAADFKGTFTAPPTSAPTPAADANVWVVPCGKVVAGCQAPAEGAVEAGEALGWTMTIADGALGVGDGYSVAIRQAVAAKADAIIVTGIDCDYAKGGLQAAKDAGIPTILFGGFDCDDTPLFTTEVKLSEEYPSFGDFLKAWGAAKARWLINATDGKAKVINTVVTDSRTARYPSEGFADELAKSCPDCGIVDNLEFQVADVAGPLAQKFSAILLSNPDANAIQPTFDSFILAGSMPQAIASTGRKMTIIGGEGLAPGISLIHAEQVGAAIGWDNGWAGWGAIDTTIRVLAGEDTVPQGWGWQTVDADHDLPADGEGYTTGFDFRSAYKAAWGIS</sequence>
<evidence type="ECO:0000256" key="1">
    <source>
        <dbReference type="ARBA" id="ARBA00004196"/>
    </source>
</evidence>
<dbReference type="RefSeq" id="WP_135839596.1">
    <property type="nucleotide sequence ID" value="NZ_SRRO01000001.1"/>
</dbReference>
<evidence type="ECO:0000256" key="3">
    <source>
        <dbReference type="ARBA" id="ARBA00022729"/>
    </source>
</evidence>
<dbReference type="GO" id="GO:0030313">
    <property type="term" value="C:cell envelope"/>
    <property type="evidence" value="ECO:0007669"/>
    <property type="project" value="UniProtKB-SubCell"/>
</dbReference>
<evidence type="ECO:0000259" key="5">
    <source>
        <dbReference type="Pfam" id="PF13407"/>
    </source>
</evidence>
<name>A0A4Z1CKB3_9ACTN</name>
<dbReference type="PANTHER" id="PTHR46847:SF1">
    <property type="entry name" value="D-ALLOSE-BINDING PERIPLASMIC PROTEIN-RELATED"/>
    <property type="match status" value="1"/>
</dbReference>
<dbReference type="Pfam" id="PF13407">
    <property type="entry name" value="Peripla_BP_4"/>
    <property type="match status" value="1"/>
</dbReference>
<evidence type="ECO:0000256" key="4">
    <source>
        <dbReference type="SAM" id="MobiDB-lite"/>
    </source>
</evidence>
<comment type="subcellular location">
    <subcellularLocation>
        <location evidence="1">Cell envelope</location>
    </subcellularLocation>
</comment>
<feature type="region of interest" description="Disordered" evidence="4">
    <location>
        <begin position="1"/>
        <end position="30"/>
    </location>
</feature>